<dbReference type="InterPro" id="IPR004716">
    <property type="entry name" value="PTS_IIA_glucitol/sorbitol-sp"/>
</dbReference>
<accession>A0A7H9ENG4</accession>
<dbReference type="GO" id="GO:0016301">
    <property type="term" value="F:kinase activity"/>
    <property type="evidence" value="ECO:0007669"/>
    <property type="project" value="TreeGrafter"/>
</dbReference>
<comment type="caution">
    <text evidence="1">Lacks conserved residue(s) required for the propagation of feature annotation.</text>
</comment>
<dbReference type="GO" id="GO:0008982">
    <property type="term" value="F:protein-N(PI)-phosphohistidine-sugar phosphotransferase activity"/>
    <property type="evidence" value="ECO:0007669"/>
    <property type="project" value="InterPro"/>
</dbReference>
<dbReference type="Proteomes" id="UP000510886">
    <property type="component" value="Chromosome"/>
</dbReference>
<name>A0A7H9ENG4_9LACO</name>
<evidence type="ECO:0000256" key="1">
    <source>
        <dbReference type="PROSITE-ProRule" id="PRU00420"/>
    </source>
</evidence>
<dbReference type="KEGG" id="lsw:GTO87_06350"/>
<dbReference type="PANTHER" id="PTHR40398">
    <property type="entry name" value="PTS SYSTEM GLUCITOL/SORBITOL-SPECIFIC EIIA COMPONENT"/>
    <property type="match status" value="1"/>
</dbReference>
<dbReference type="AlphaFoldDB" id="A0A7H9ENG4"/>
<evidence type="ECO:0000313" key="3">
    <source>
        <dbReference type="Proteomes" id="UP000510886"/>
    </source>
</evidence>
<dbReference type="PANTHER" id="PTHR40398:SF1">
    <property type="entry name" value="PTS SYSTEM GLUCITOL_SORBITOL-SPECIFIC EIIA COMPONENT"/>
    <property type="match status" value="1"/>
</dbReference>
<evidence type="ECO:0000313" key="2">
    <source>
        <dbReference type="EMBL" id="QLL78837.1"/>
    </source>
</evidence>
<dbReference type="InterPro" id="IPR036665">
    <property type="entry name" value="PTS_IIA_glucitol/sorbitol_sf"/>
</dbReference>
<dbReference type="GO" id="GO:0005737">
    <property type="term" value="C:cytoplasm"/>
    <property type="evidence" value="ECO:0007669"/>
    <property type="project" value="InterPro"/>
</dbReference>
<dbReference type="Pfam" id="PF03829">
    <property type="entry name" value="PTSIIA_gutA"/>
    <property type="match status" value="1"/>
</dbReference>
<protein>
    <submittedName>
        <fullName evidence="2">PTS glucose transporter subunit IIA</fullName>
    </submittedName>
</protein>
<dbReference type="EMBL" id="CP047418">
    <property type="protein sequence ID" value="QLL78837.1"/>
    <property type="molecule type" value="Genomic_DNA"/>
</dbReference>
<dbReference type="PROSITE" id="PS51097">
    <property type="entry name" value="PTS_EIIA_TYPE_5"/>
    <property type="match status" value="1"/>
</dbReference>
<dbReference type="Gene3D" id="2.40.33.40">
    <property type="entry name" value="Phosphotransferase system, glucitol/sorbitol-specific IIA component"/>
    <property type="match status" value="1"/>
</dbReference>
<organism evidence="2 3">
    <name type="scientific">Ligilactobacillus saerimneri</name>
    <dbReference type="NCBI Taxonomy" id="228229"/>
    <lineage>
        <taxon>Bacteria</taxon>
        <taxon>Bacillati</taxon>
        <taxon>Bacillota</taxon>
        <taxon>Bacilli</taxon>
        <taxon>Lactobacillales</taxon>
        <taxon>Lactobacillaceae</taxon>
        <taxon>Ligilactobacillus</taxon>
    </lineage>
</organism>
<reference evidence="2 3" key="1">
    <citation type="submission" date="2020-01" db="EMBL/GenBank/DDBJ databases">
        <title>Complete and circular genome sequences of six lactobacillus isolates from horses.</title>
        <authorList>
            <person name="Hassan H.M."/>
        </authorList>
    </citation>
    <scope>NUCLEOTIDE SEQUENCE [LARGE SCALE GENOMIC DNA]</scope>
    <source>
        <strain evidence="2 3">1A</strain>
    </source>
</reference>
<keyword evidence="2" id="KW-0762">Sugar transport</keyword>
<dbReference type="SUPFAM" id="SSF141530">
    <property type="entry name" value="PTSIIA/GutA-like"/>
    <property type="match status" value="1"/>
</dbReference>
<keyword evidence="2" id="KW-0813">Transport</keyword>
<dbReference type="GO" id="GO:0009401">
    <property type="term" value="P:phosphoenolpyruvate-dependent sugar phosphotransferase system"/>
    <property type="evidence" value="ECO:0007669"/>
    <property type="project" value="InterPro"/>
</dbReference>
<proteinExistence type="predicted"/>
<sequence length="118" mass="13295">MLESQVMSIGSEAISADDPLLILFDETASDQLRKVSVIQRFSGLLPENYDIAVGNKIKFDDQEYTVKYVGELVKSNILMIGHATLNFKDVPENPQQNAIYLEPYELPQIKKGTIIKYS</sequence>
<dbReference type="RefSeq" id="WP_009553847.1">
    <property type="nucleotide sequence ID" value="NZ_JAPXFN010000011.1"/>
</dbReference>
<gene>
    <name evidence="2" type="ORF">GTO87_06350</name>
</gene>